<accession>A0ABU6KEU2</accession>
<dbReference type="EMBL" id="JARZFX010000002">
    <property type="protein sequence ID" value="MEC5422972.1"/>
    <property type="molecule type" value="Genomic_DNA"/>
</dbReference>
<evidence type="ECO:0000313" key="1">
    <source>
        <dbReference type="EMBL" id="MEC5422972.1"/>
    </source>
</evidence>
<gene>
    <name evidence="1" type="ORF">QGM71_05600</name>
</gene>
<proteinExistence type="predicted"/>
<name>A0ABU6KEU2_9BACI</name>
<evidence type="ECO:0000313" key="2">
    <source>
        <dbReference type="Proteomes" id="UP001335737"/>
    </source>
</evidence>
<keyword evidence="2" id="KW-1185">Reference proteome</keyword>
<sequence>MDEMHSISVTEKLLPYEDFSYKKDLLRKYADYIGKCDKDFFSLVNNIFVDEEEKGEIVDEMILKTKQLEVWNTNLLMDVNFRIGQVVNRFNDQVDEMKQQRITITYENILVFE</sequence>
<comment type="caution">
    <text evidence="1">The sequence shown here is derived from an EMBL/GenBank/DDBJ whole genome shotgun (WGS) entry which is preliminary data.</text>
</comment>
<dbReference type="RefSeq" id="WP_327606543.1">
    <property type="nucleotide sequence ID" value="NZ_JARZFX010000002.1"/>
</dbReference>
<protein>
    <submittedName>
        <fullName evidence="1">Uncharacterized protein</fullName>
    </submittedName>
</protein>
<organism evidence="1 2">
    <name type="scientific">Virgibacillus tibetensis</name>
    <dbReference type="NCBI Taxonomy" id="3042313"/>
    <lineage>
        <taxon>Bacteria</taxon>
        <taxon>Bacillati</taxon>
        <taxon>Bacillota</taxon>
        <taxon>Bacilli</taxon>
        <taxon>Bacillales</taxon>
        <taxon>Bacillaceae</taxon>
        <taxon>Virgibacillus</taxon>
    </lineage>
</organism>
<reference evidence="1 2" key="1">
    <citation type="journal article" date="2024" name="Int. J. Syst. Evol. Microbiol.">
        <title>Virgibacillus tibetensis sp. nov., isolated from salt lake on the Tibetan Plateau of China.</title>
        <authorList>
            <person name="Phurbu D."/>
            <person name="Liu Z.-X."/>
            <person name="Wang R."/>
            <person name="Zheng Y.-Y."/>
            <person name="Liu H.-C."/>
            <person name="Zhou Y.-G."/>
            <person name="Yu Y.-J."/>
            <person name="Li A.-H."/>
        </authorList>
    </citation>
    <scope>NUCLEOTIDE SEQUENCE [LARGE SCALE GENOMIC DNA]</scope>
    <source>
        <strain evidence="1 2">C22-A2</strain>
    </source>
</reference>
<dbReference type="Proteomes" id="UP001335737">
    <property type="component" value="Unassembled WGS sequence"/>
</dbReference>